<sequence length="127" mass="14495">MIKLFFSLLIIVIFSQGCVKSKGKEIQVVTGDEVNTHIRYNPAEESEIQSKEDFKKSHLVNAENIIDNEGLREDLNKLDRKSPIAIYFTSEDKSDKAALILENFGFQQIYILDGGITKWMPENQISN</sequence>
<proteinExistence type="predicted"/>
<dbReference type="OrthoDB" id="9808735at2"/>
<dbReference type="EMBL" id="VORY01000011">
    <property type="protein sequence ID" value="TXD93422.1"/>
    <property type="molecule type" value="Genomic_DNA"/>
</dbReference>
<organism evidence="2 3">
    <name type="scientific">Gillisia hiemivivida</name>
    <dbReference type="NCBI Taxonomy" id="291190"/>
    <lineage>
        <taxon>Bacteria</taxon>
        <taxon>Pseudomonadati</taxon>
        <taxon>Bacteroidota</taxon>
        <taxon>Flavobacteriia</taxon>
        <taxon>Flavobacteriales</taxon>
        <taxon>Flavobacteriaceae</taxon>
        <taxon>Gillisia</taxon>
    </lineage>
</organism>
<dbReference type="Proteomes" id="UP000321367">
    <property type="component" value="Unassembled WGS sequence"/>
</dbReference>
<name>A0A5C6ZRH6_9FLAO</name>
<dbReference type="InterPro" id="IPR001763">
    <property type="entry name" value="Rhodanese-like_dom"/>
</dbReference>
<accession>A0A5C6ZRH6</accession>
<protein>
    <submittedName>
        <fullName evidence="2">Rhodanese-like domain-containing protein</fullName>
    </submittedName>
</protein>
<gene>
    <name evidence="2" type="ORF">ES724_10465</name>
</gene>
<dbReference type="AlphaFoldDB" id="A0A5C6ZRH6"/>
<comment type="caution">
    <text evidence="2">The sequence shown here is derived from an EMBL/GenBank/DDBJ whole genome shotgun (WGS) entry which is preliminary data.</text>
</comment>
<keyword evidence="3" id="KW-1185">Reference proteome</keyword>
<evidence type="ECO:0000259" key="1">
    <source>
        <dbReference type="PROSITE" id="PS50206"/>
    </source>
</evidence>
<dbReference type="RefSeq" id="WP_146932772.1">
    <property type="nucleotide sequence ID" value="NZ_CBCSHZ010000014.1"/>
</dbReference>
<evidence type="ECO:0000313" key="3">
    <source>
        <dbReference type="Proteomes" id="UP000321367"/>
    </source>
</evidence>
<evidence type="ECO:0000313" key="2">
    <source>
        <dbReference type="EMBL" id="TXD93422.1"/>
    </source>
</evidence>
<dbReference type="SUPFAM" id="SSF52821">
    <property type="entry name" value="Rhodanese/Cell cycle control phosphatase"/>
    <property type="match status" value="1"/>
</dbReference>
<dbReference type="PROSITE" id="PS50206">
    <property type="entry name" value="RHODANESE_3"/>
    <property type="match status" value="1"/>
</dbReference>
<dbReference type="PROSITE" id="PS51257">
    <property type="entry name" value="PROKAR_LIPOPROTEIN"/>
    <property type="match status" value="1"/>
</dbReference>
<dbReference type="Gene3D" id="3.40.250.10">
    <property type="entry name" value="Rhodanese-like domain"/>
    <property type="match status" value="1"/>
</dbReference>
<reference evidence="2 3" key="1">
    <citation type="submission" date="2019-08" db="EMBL/GenBank/DDBJ databases">
        <title>Genome sequence of Gillisia hiemivivida IC154 (type strain).</title>
        <authorList>
            <person name="Bowman J.P."/>
        </authorList>
    </citation>
    <scope>NUCLEOTIDE SEQUENCE [LARGE SCALE GENOMIC DNA]</scope>
    <source>
        <strain evidence="2 3">IC154</strain>
    </source>
</reference>
<feature type="domain" description="Rhodanese" evidence="1">
    <location>
        <begin position="47"/>
        <end position="121"/>
    </location>
</feature>
<dbReference type="Pfam" id="PF00581">
    <property type="entry name" value="Rhodanese"/>
    <property type="match status" value="1"/>
</dbReference>
<dbReference type="InterPro" id="IPR036873">
    <property type="entry name" value="Rhodanese-like_dom_sf"/>
</dbReference>